<dbReference type="CDD" id="cd00130">
    <property type="entry name" value="PAS"/>
    <property type="match status" value="1"/>
</dbReference>
<dbReference type="KEGG" id="rhoz:GXP67_22280"/>
<dbReference type="PROSITE" id="PS50109">
    <property type="entry name" value="HIS_KIN"/>
    <property type="match status" value="1"/>
</dbReference>
<evidence type="ECO:0000256" key="9">
    <source>
        <dbReference type="ARBA" id="ARBA00022989"/>
    </source>
</evidence>
<keyword evidence="11 12" id="KW-0472">Membrane</keyword>
<keyword evidence="6" id="KW-0547">Nucleotide-binding</keyword>
<evidence type="ECO:0000313" key="15">
    <source>
        <dbReference type="Proteomes" id="UP000480178"/>
    </source>
</evidence>
<feature type="domain" description="Histidine kinase" evidence="13">
    <location>
        <begin position="226"/>
        <end position="436"/>
    </location>
</feature>
<evidence type="ECO:0000256" key="5">
    <source>
        <dbReference type="ARBA" id="ARBA00022692"/>
    </source>
</evidence>
<evidence type="ECO:0000256" key="3">
    <source>
        <dbReference type="ARBA" id="ARBA00012438"/>
    </source>
</evidence>
<dbReference type="GO" id="GO:0000156">
    <property type="term" value="F:phosphorelay response regulator activity"/>
    <property type="evidence" value="ECO:0007669"/>
    <property type="project" value="TreeGrafter"/>
</dbReference>
<accession>A0A6C0GNJ6</accession>
<dbReference type="SUPFAM" id="SSF55874">
    <property type="entry name" value="ATPase domain of HSP90 chaperone/DNA topoisomerase II/histidine kinase"/>
    <property type="match status" value="1"/>
</dbReference>
<dbReference type="Gene3D" id="3.30.565.10">
    <property type="entry name" value="Histidine kinase-like ATPase, C-terminal domain"/>
    <property type="match status" value="1"/>
</dbReference>
<evidence type="ECO:0000313" key="14">
    <source>
        <dbReference type="EMBL" id="QHT69172.1"/>
    </source>
</evidence>
<evidence type="ECO:0000256" key="8">
    <source>
        <dbReference type="ARBA" id="ARBA00022840"/>
    </source>
</evidence>
<keyword evidence="7" id="KW-0418">Kinase</keyword>
<dbReference type="GO" id="GO:0016020">
    <property type="term" value="C:membrane"/>
    <property type="evidence" value="ECO:0007669"/>
    <property type="project" value="UniProtKB-SubCell"/>
</dbReference>
<dbReference type="GO" id="GO:0007234">
    <property type="term" value="P:osmosensory signaling via phosphorelay pathway"/>
    <property type="evidence" value="ECO:0007669"/>
    <property type="project" value="TreeGrafter"/>
</dbReference>
<dbReference type="GO" id="GO:0030295">
    <property type="term" value="F:protein kinase activator activity"/>
    <property type="evidence" value="ECO:0007669"/>
    <property type="project" value="TreeGrafter"/>
</dbReference>
<name>A0A6C0GNJ6_9BACT</name>
<dbReference type="GO" id="GO:0004673">
    <property type="term" value="F:protein histidine kinase activity"/>
    <property type="evidence" value="ECO:0007669"/>
    <property type="project" value="UniProtKB-EC"/>
</dbReference>
<dbReference type="SUPFAM" id="SSF55785">
    <property type="entry name" value="PYP-like sensor domain (PAS domain)"/>
    <property type="match status" value="1"/>
</dbReference>
<evidence type="ECO:0000256" key="2">
    <source>
        <dbReference type="ARBA" id="ARBA00004141"/>
    </source>
</evidence>
<dbReference type="RefSeq" id="WP_162445163.1">
    <property type="nucleotide sequence ID" value="NZ_CP048222.1"/>
</dbReference>
<sequence>MSLQSKITGYWILIHLIFGAVSFCFLSENRLWLLLVELFIAFSLLVALRLANQFYKPLRMLKEGIELIKDSNFSTSFQFTRQPEVDNIIHIYNRMLYNLQQERIRIQEKHYFLEKIILSSPVGMITLDFDDKIALTNPYIEKMLELSQAVLIGKKLQEIDHLICQKLAVLETGQSEVITLPSRRKIRCTKSDFYDQGFPRQFFLLEELTEDLRLSEKQAYEKMIRILSHEVNNSIGAANSLLHSCLAYKEQLTPHDQEDFEMAIGVVLSRTEHLIAFMRSYVNVVRLADPKKQSSDIRQMLENGITLFKAELQSRNIQVIWQMDDSLEMNVPVDRSQMEQVFVNIIKNAIEAIGEEGTLTIRSGKQQRRLYVSIEDTGNGIPQDVKGNLFTPFFSTKENGQGIGLTLIQEILSRHEFEFSLESNPGKPTSFTIYFD</sequence>
<feature type="transmembrane region" description="Helical" evidence="12">
    <location>
        <begin position="32"/>
        <end position="51"/>
    </location>
</feature>
<keyword evidence="4" id="KW-0808">Transferase</keyword>
<evidence type="ECO:0000256" key="1">
    <source>
        <dbReference type="ARBA" id="ARBA00000085"/>
    </source>
</evidence>
<dbReference type="Pfam" id="PF02518">
    <property type="entry name" value="HATPase_c"/>
    <property type="match status" value="1"/>
</dbReference>
<evidence type="ECO:0000256" key="12">
    <source>
        <dbReference type="SAM" id="Phobius"/>
    </source>
</evidence>
<dbReference type="SMART" id="SM00387">
    <property type="entry name" value="HATPase_c"/>
    <property type="match status" value="1"/>
</dbReference>
<dbReference type="Gene3D" id="6.10.340.10">
    <property type="match status" value="1"/>
</dbReference>
<dbReference type="InterPro" id="IPR036890">
    <property type="entry name" value="HATPase_C_sf"/>
</dbReference>
<dbReference type="Gene3D" id="3.30.450.20">
    <property type="entry name" value="PAS domain"/>
    <property type="match status" value="1"/>
</dbReference>
<evidence type="ECO:0000256" key="11">
    <source>
        <dbReference type="ARBA" id="ARBA00023136"/>
    </source>
</evidence>
<organism evidence="14 15">
    <name type="scientific">Rhodocytophaga rosea</name>
    <dbReference type="NCBI Taxonomy" id="2704465"/>
    <lineage>
        <taxon>Bacteria</taxon>
        <taxon>Pseudomonadati</taxon>
        <taxon>Bacteroidota</taxon>
        <taxon>Cytophagia</taxon>
        <taxon>Cytophagales</taxon>
        <taxon>Rhodocytophagaceae</taxon>
        <taxon>Rhodocytophaga</taxon>
    </lineage>
</organism>
<dbReference type="InterPro" id="IPR005467">
    <property type="entry name" value="His_kinase_dom"/>
</dbReference>
<dbReference type="InterPro" id="IPR003594">
    <property type="entry name" value="HATPase_dom"/>
</dbReference>
<comment type="catalytic activity">
    <reaction evidence="1">
        <text>ATP + protein L-histidine = ADP + protein N-phospho-L-histidine.</text>
        <dbReference type="EC" id="2.7.13.3"/>
    </reaction>
</comment>
<evidence type="ECO:0000256" key="4">
    <source>
        <dbReference type="ARBA" id="ARBA00022679"/>
    </source>
</evidence>
<dbReference type="InterPro" id="IPR000014">
    <property type="entry name" value="PAS"/>
</dbReference>
<dbReference type="SMART" id="SM00091">
    <property type="entry name" value="PAS"/>
    <property type="match status" value="1"/>
</dbReference>
<gene>
    <name evidence="14" type="ORF">GXP67_22280</name>
</gene>
<dbReference type="EC" id="2.7.13.3" evidence="3"/>
<dbReference type="PRINTS" id="PR00344">
    <property type="entry name" value="BCTRLSENSOR"/>
</dbReference>
<dbReference type="InterPro" id="IPR050351">
    <property type="entry name" value="BphY/WalK/GraS-like"/>
</dbReference>
<dbReference type="PANTHER" id="PTHR42878">
    <property type="entry name" value="TWO-COMPONENT HISTIDINE KINASE"/>
    <property type="match status" value="1"/>
</dbReference>
<dbReference type="GO" id="GO:0005524">
    <property type="term" value="F:ATP binding"/>
    <property type="evidence" value="ECO:0007669"/>
    <property type="project" value="UniProtKB-KW"/>
</dbReference>
<evidence type="ECO:0000256" key="7">
    <source>
        <dbReference type="ARBA" id="ARBA00022777"/>
    </source>
</evidence>
<keyword evidence="8" id="KW-0067">ATP-binding</keyword>
<dbReference type="PANTHER" id="PTHR42878:SF7">
    <property type="entry name" value="SENSOR HISTIDINE KINASE GLRK"/>
    <property type="match status" value="1"/>
</dbReference>
<reference evidence="14 15" key="1">
    <citation type="submission" date="2020-01" db="EMBL/GenBank/DDBJ databases">
        <authorList>
            <person name="Kim M.K."/>
        </authorList>
    </citation>
    <scope>NUCLEOTIDE SEQUENCE [LARGE SCALE GENOMIC DNA]</scope>
    <source>
        <strain evidence="14 15">172606-1</strain>
    </source>
</reference>
<dbReference type="Proteomes" id="UP000480178">
    <property type="component" value="Chromosome"/>
</dbReference>
<evidence type="ECO:0000256" key="6">
    <source>
        <dbReference type="ARBA" id="ARBA00022741"/>
    </source>
</evidence>
<dbReference type="AlphaFoldDB" id="A0A6C0GNJ6"/>
<keyword evidence="15" id="KW-1185">Reference proteome</keyword>
<dbReference type="InterPro" id="IPR035965">
    <property type="entry name" value="PAS-like_dom_sf"/>
</dbReference>
<evidence type="ECO:0000259" key="13">
    <source>
        <dbReference type="PROSITE" id="PS50109"/>
    </source>
</evidence>
<dbReference type="EMBL" id="CP048222">
    <property type="protein sequence ID" value="QHT69172.1"/>
    <property type="molecule type" value="Genomic_DNA"/>
</dbReference>
<keyword evidence="10" id="KW-0902">Two-component regulatory system</keyword>
<keyword evidence="5 12" id="KW-0812">Transmembrane</keyword>
<feature type="transmembrane region" description="Helical" evidence="12">
    <location>
        <begin position="7"/>
        <end position="26"/>
    </location>
</feature>
<proteinExistence type="predicted"/>
<comment type="subcellular location">
    <subcellularLocation>
        <location evidence="2">Membrane</location>
        <topology evidence="2">Multi-pass membrane protein</topology>
    </subcellularLocation>
</comment>
<protein>
    <recommendedName>
        <fullName evidence="3">histidine kinase</fullName>
        <ecNumber evidence="3">2.7.13.3</ecNumber>
    </recommendedName>
</protein>
<evidence type="ECO:0000256" key="10">
    <source>
        <dbReference type="ARBA" id="ARBA00023012"/>
    </source>
</evidence>
<dbReference type="InterPro" id="IPR004358">
    <property type="entry name" value="Sig_transdc_His_kin-like_C"/>
</dbReference>
<keyword evidence="9 12" id="KW-1133">Transmembrane helix</keyword>